<organism evidence="1">
    <name type="scientific">Lysinibacillus sphaericus</name>
    <name type="common">Bacillus sphaericus</name>
    <dbReference type="NCBI Taxonomy" id="1421"/>
    <lineage>
        <taxon>Bacteria</taxon>
        <taxon>Bacillati</taxon>
        <taxon>Bacillota</taxon>
        <taxon>Bacilli</taxon>
        <taxon>Bacillales</taxon>
        <taxon>Bacillaceae</taxon>
        <taxon>Lysinibacillus</taxon>
    </lineage>
</organism>
<evidence type="ECO:0000313" key="1">
    <source>
        <dbReference type="EMBL" id="QIS31210.1"/>
    </source>
</evidence>
<keyword evidence="1" id="KW-0614">Plasmid</keyword>
<dbReference type="EMBL" id="MT075580">
    <property type="protein sequence ID" value="QIS31210.1"/>
    <property type="molecule type" value="Genomic_DNA"/>
</dbReference>
<dbReference type="AlphaFoldDB" id="A0A6H0A0J5"/>
<proteinExistence type="predicted"/>
<dbReference type="RefSeq" id="WP_031417295.1">
    <property type="nucleotide sequence ID" value="NZ_CP064071.1"/>
</dbReference>
<sequence>MYLKEKQIGEGDRLEFNLLFSRLIAIKLIERELKIDCSEELIEVNVSYYLQYDDFFNELHWFLKTAGIGDFDYFDDDVYGLTFSLLNNLSDDEQFFFQDWKENLIEEIKENEFIDFFEGEVEWISFDTLQFPLGYIFTPMHEVYSFFIDKQLELQSLCKKQ</sequence>
<accession>A0A6H0A0J5</accession>
<name>A0A6H0A0J5_LYSSH</name>
<protein>
    <submittedName>
        <fullName evidence="1">Uncharacterized protein</fullName>
    </submittedName>
</protein>
<reference evidence="1" key="1">
    <citation type="submission" date="2020-02" db="EMBL/GenBank/DDBJ databases">
        <authorList>
            <person name="Hu X."/>
            <person name="Yuan Z."/>
            <person name="Cheng J."/>
            <person name="Geng P."/>
        </authorList>
    </citation>
    <scope>NUCLEOTIDE SEQUENCE</scope>
    <source>
        <strain evidence="1">SSII-1</strain>
        <plasmid evidence="1">pSSII-1</plasmid>
    </source>
</reference>
<geneLocation type="plasmid" evidence="1">
    <name>pSSII-1</name>
</geneLocation>